<proteinExistence type="predicted"/>
<evidence type="ECO:0000313" key="1">
    <source>
        <dbReference type="EMBL" id="KAF2217739.1"/>
    </source>
</evidence>
<dbReference type="Proteomes" id="UP000799539">
    <property type="component" value="Unassembled WGS sequence"/>
</dbReference>
<accession>A0A6A6FWH4</accession>
<dbReference type="EMBL" id="ML992662">
    <property type="protein sequence ID" value="KAF2217739.1"/>
    <property type="molecule type" value="Genomic_DNA"/>
</dbReference>
<dbReference type="AlphaFoldDB" id="A0A6A6FWH4"/>
<name>A0A6A6FWH4_9PEZI</name>
<reference evidence="1" key="1">
    <citation type="journal article" date="2020" name="Stud. Mycol.">
        <title>101 Dothideomycetes genomes: a test case for predicting lifestyles and emergence of pathogens.</title>
        <authorList>
            <person name="Haridas S."/>
            <person name="Albert R."/>
            <person name="Binder M."/>
            <person name="Bloem J."/>
            <person name="Labutti K."/>
            <person name="Salamov A."/>
            <person name="Andreopoulos B."/>
            <person name="Baker S."/>
            <person name="Barry K."/>
            <person name="Bills G."/>
            <person name="Bluhm B."/>
            <person name="Cannon C."/>
            <person name="Castanera R."/>
            <person name="Culley D."/>
            <person name="Daum C."/>
            <person name="Ezra D."/>
            <person name="Gonzalez J."/>
            <person name="Henrissat B."/>
            <person name="Kuo A."/>
            <person name="Liang C."/>
            <person name="Lipzen A."/>
            <person name="Lutzoni F."/>
            <person name="Magnuson J."/>
            <person name="Mondo S."/>
            <person name="Nolan M."/>
            <person name="Ohm R."/>
            <person name="Pangilinan J."/>
            <person name="Park H.-J."/>
            <person name="Ramirez L."/>
            <person name="Alfaro M."/>
            <person name="Sun H."/>
            <person name="Tritt A."/>
            <person name="Yoshinaga Y."/>
            <person name="Zwiers L.-H."/>
            <person name="Turgeon B."/>
            <person name="Goodwin S."/>
            <person name="Spatafora J."/>
            <person name="Crous P."/>
            <person name="Grigoriev I."/>
        </authorList>
    </citation>
    <scope>NUCLEOTIDE SEQUENCE</scope>
    <source>
        <strain evidence="1">SCOH1-5</strain>
    </source>
</reference>
<organism evidence="1 2">
    <name type="scientific">Cercospora zeae-maydis SCOH1-5</name>
    <dbReference type="NCBI Taxonomy" id="717836"/>
    <lineage>
        <taxon>Eukaryota</taxon>
        <taxon>Fungi</taxon>
        <taxon>Dikarya</taxon>
        <taxon>Ascomycota</taxon>
        <taxon>Pezizomycotina</taxon>
        <taxon>Dothideomycetes</taxon>
        <taxon>Dothideomycetidae</taxon>
        <taxon>Mycosphaerellales</taxon>
        <taxon>Mycosphaerellaceae</taxon>
        <taxon>Cercospora</taxon>
    </lineage>
</organism>
<gene>
    <name evidence="1" type="ORF">CERZMDRAFT_92391</name>
</gene>
<dbReference type="OrthoDB" id="10442418at2759"/>
<protein>
    <submittedName>
        <fullName evidence="1">Uncharacterized protein</fullName>
    </submittedName>
</protein>
<evidence type="ECO:0000313" key="2">
    <source>
        <dbReference type="Proteomes" id="UP000799539"/>
    </source>
</evidence>
<keyword evidence="2" id="KW-1185">Reference proteome</keyword>
<sequence length="169" mass="18593">MPSSRLIDPVTNRFGPHSSVPNAHKDDLGALFDLDEDSADPTIHERWDIGTLQLRPESTFGLTQVCRALRAETLDTAYGSNVSVLPGGGTASSWTRKMTTEWLASLPEGALEMLVVDLDGELTRNSSVEQDEAHLRCLAFVQIKFRSAEASGERMHRSKGYAFFRNGIA</sequence>